<dbReference type="SUPFAM" id="SSF56954">
    <property type="entry name" value="Outer membrane efflux proteins (OEP)"/>
    <property type="match status" value="1"/>
</dbReference>
<dbReference type="NCBIfam" id="TIGR01845">
    <property type="entry name" value="outer_NodT"/>
    <property type="match status" value="1"/>
</dbReference>
<keyword evidence="2" id="KW-0472">Membrane</keyword>
<reference evidence="3 4" key="1">
    <citation type="submission" date="2019-02" db="EMBL/GenBank/DDBJ databases">
        <title>Deep-cultivation of Planctomycetes and their phenomic and genomic characterization uncovers novel biology.</title>
        <authorList>
            <person name="Wiegand S."/>
            <person name="Jogler M."/>
            <person name="Boedeker C."/>
            <person name="Pinto D."/>
            <person name="Vollmers J."/>
            <person name="Rivas-Marin E."/>
            <person name="Kohn T."/>
            <person name="Peeters S.H."/>
            <person name="Heuer A."/>
            <person name="Rast P."/>
            <person name="Oberbeckmann S."/>
            <person name="Bunk B."/>
            <person name="Jeske O."/>
            <person name="Meyerdierks A."/>
            <person name="Storesund J.E."/>
            <person name="Kallscheuer N."/>
            <person name="Luecker S."/>
            <person name="Lage O.M."/>
            <person name="Pohl T."/>
            <person name="Merkel B.J."/>
            <person name="Hornburger P."/>
            <person name="Mueller R.-W."/>
            <person name="Bruemmer F."/>
            <person name="Labrenz M."/>
            <person name="Spormann A.M."/>
            <person name="Op Den Camp H."/>
            <person name="Overmann J."/>
            <person name="Amann R."/>
            <person name="Jetten M.S.M."/>
            <person name="Mascher T."/>
            <person name="Medema M.H."/>
            <person name="Devos D.P."/>
            <person name="Kaster A.-K."/>
            <person name="Ovreas L."/>
            <person name="Rohde M."/>
            <person name="Galperin M.Y."/>
            <person name="Jogler C."/>
        </authorList>
    </citation>
    <scope>NUCLEOTIDE SEQUENCE [LARGE SCALE GENOMIC DNA]</scope>
    <source>
        <strain evidence="3 4">Pla100</strain>
    </source>
</reference>
<comment type="caution">
    <text evidence="3">The sequence shown here is derived from an EMBL/GenBank/DDBJ whole genome shotgun (WGS) entry which is preliminary data.</text>
</comment>
<protein>
    <submittedName>
        <fullName evidence="3">Outer membrane protein OprM</fullName>
    </submittedName>
</protein>
<dbReference type="PANTHER" id="PTHR30203">
    <property type="entry name" value="OUTER MEMBRANE CATION EFFLUX PROTEIN"/>
    <property type="match status" value="1"/>
</dbReference>
<dbReference type="AlphaFoldDB" id="A0A5C6A153"/>
<organism evidence="3 4">
    <name type="scientific">Neorhodopirellula pilleata</name>
    <dbReference type="NCBI Taxonomy" id="2714738"/>
    <lineage>
        <taxon>Bacteria</taxon>
        <taxon>Pseudomonadati</taxon>
        <taxon>Planctomycetota</taxon>
        <taxon>Planctomycetia</taxon>
        <taxon>Pirellulales</taxon>
        <taxon>Pirellulaceae</taxon>
        <taxon>Neorhodopirellula</taxon>
    </lineage>
</organism>
<dbReference type="InterPro" id="IPR003423">
    <property type="entry name" value="OMP_efflux"/>
</dbReference>
<comment type="subcellular location">
    <subcellularLocation>
        <location evidence="2">Cell membrane</location>
        <topology evidence="2">Lipid-anchor</topology>
    </subcellularLocation>
</comment>
<evidence type="ECO:0000256" key="1">
    <source>
        <dbReference type="ARBA" id="ARBA00007613"/>
    </source>
</evidence>
<dbReference type="Proteomes" id="UP000316213">
    <property type="component" value="Unassembled WGS sequence"/>
</dbReference>
<comment type="similarity">
    <text evidence="1 2">Belongs to the outer membrane factor (OMF) (TC 1.B.17) family.</text>
</comment>
<evidence type="ECO:0000256" key="2">
    <source>
        <dbReference type="RuleBase" id="RU362097"/>
    </source>
</evidence>
<dbReference type="RefSeq" id="WP_197168122.1">
    <property type="nucleotide sequence ID" value="NZ_SJPM01000010.1"/>
</dbReference>
<dbReference type="Gene3D" id="1.20.1600.10">
    <property type="entry name" value="Outer membrane efflux proteins (OEP)"/>
    <property type="match status" value="1"/>
</dbReference>
<sequence>MPSEWTRRNLAFAIALCALMGCKVGPEYRGVPASSPPAWTQAAHPAIQGEIDHSSHWWRSFNDPVLDELVQIALLDNMELKEAAKRILEVRSKRNVVAGNLLPQQQSLNGSFSNLSISENTANFVTVPGFFVTDRVFDNWNGNFGLAWELDFWGRLRRAVESADANVDGSVAAYNFVRTVMLAELAQSYIEMRTIEARMMLVQQQIAAQQTLLSLAQRRFEEGQGDRLDVEQSKSNLHLVEYQLPGLETLRRQACHRICVLTGSCPVDLHEVLGNSGQIPVPSAGVAVGIPSDLLRRRPDLHVAERQLAAQSAKIGIAEAELYPHITLIGQVGLEAQNFNDLFGAASLISNVGPGFRWNILNYGRIKNQVAAERYAFERLYYAYQQAALEAYREAEDAQVSFVNGFARLDMIQRASQSAFEAARIGHVSYTEGAANLDRVLRLQQAHLLAESEAATARGDLAMSLVKVYLAMGGGWESPSITSPHCSTAICAESEREVTLVR</sequence>
<dbReference type="PROSITE" id="PS51257">
    <property type="entry name" value="PROKAR_LIPOPROTEIN"/>
    <property type="match status" value="1"/>
</dbReference>
<evidence type="ECO:0000313" key="4">
    <source>
        <dbReference type="Proteomes" id="UP000316213"/>
    </source>
</evidence>
<dbReference type="EMBL" id="SJPM01000010">
    <property type="protein sequence ID" value="TWT93115.1"/>
    <property type="molecule type" value="Genomic_DNA"/>
</dbReference>
<dbReference type="GO" id="GO:0015562">
    <property type="term" value="F:efflux transmembrane transporter activity"/>
    <property type="evidence" value="ECO:0007669"/>
    <property type="project" value="InterPro"/>
</dbReference>
<dbReference type="GO" id="GO:0005886">
    <property type="term" value="C:plasma membrane"/>
    <property type="evidence" value="ECO:0007669"/>
    <property type="project" value="UniProtKB-SubCell"/>
</dbReference>
<dbReference type="PANTHER" id="PTHR30203:SF25">
    <property type="entry name" value="OUTER MEMBRANE PROTEIN-RELATED"/>
    <property type="match status" value="1"/>
</dbReference>
<keyword evidence="4" id="KW-1185">Reference proteome</keyword>
<dbReference type="Gene3D" id="2.20.200.10">
    <property type="entry name" value="Outer membrane efflux proteins (OEP)"/>
    <property type="match status" value="1"/>
</dbReference>
<keyword evidence="2" id="KW-0564">Palmitate</keyword>
<keyword evidence="2" id="KW-1134">Transmembrane beta strand</keyword>
<dbReference type="InterPro" id="IPR010131">
    <property type="entry name" value="MdtP/NodT-like"/>
</dbReference>
<evidence type="ECO:0000313" key="3">
    <source>
        <dbReference type="EMBL" id="TWT93115.1"/>
    </source>
</evidence>
<keyword evidence="2" id="KW-0812">Transmembrane</keyword>
<name>A0A5C6A153_9BACT</name>
<gene>
    <name evidence="3" type="primary">oprM</name>
    <name evidence="3" type="ORF">Pla100_44320</name>
</gene>
<accession>A0A5C6A153</accession>
<dbReference type="Pfam" id="PF02321">
    <property type="entry name" value="OEP"/>
    <property type="match status" value="2"/>
</dbReference>
<proteinExistence type="inferred from homology"/>
<keyword evidence="2" id="KW-0449">Lipoprotein</keyword>